<evidence type="ECO:0000313" key="3">
    <source>
        <dbReference type="EMBL" id="WGO85447.1"/>
    </source>
</evidence>
<dbReference type="RefSeq" id="WP_013854870.1">
    <property type="nucleotide sequence ID" value="NZ_CP123735.1"/>
</dbReference>
<reference evidence="3" key="3">
    <citation type="submission" date="2023-04" db="EMBL/GenBank/DDBJ databases">
        <authorList>
            <person name="Wang Y."/>
        </authorList>
    </citation>
    <scope>NUCLEOTIDE SEQUENCE</scope>
    <source>
        <strain evidence="3">ZW18</strain>
    </source>
</reference>
<reference evidence="2 4" key="1">
    <citation type="submission" date="2016-10" db="EMBL/GenBank/DDBJ databases">
        <authorList>
            <person name="Varghese N."/>
            <person name="Submissions S."/>
        </authorList>
    </citation>
    <scope>NUCLEOTIDE SEQUENCE [LARGE SCALE GENOMIC DNA]</scope>
    <source>
        <strain evidence="2 4">ATCC 43761</strain>
    </source>
</reference>
<organism evidence="3 5">
    <name type="scientific">Lactobacillus kefiranofaciens</name>
    <dbReference type="NCBI Taxonomy" id="267818"/>
    <lineage>
        <taxon>Bacteria</taxon>
        <taxon>Bacillati</taxon>
        <taxon>Bacillota</taxon>
        <taxon>Bacilli</taxon>
        <taxon>Lactobacillales</taxon>
        <taxon>Lactobacillaceae</taxon>
        <taxon>Lactobacillus</taxon>
    </lineage>
</organism>
<sequence>MKKFLLRQLEVIIAEGIILVSDYYNSLLSTWMLWFTVAVVIIQFPIAYLYEKRKIKVSEKTKT</sequence>
<protein>
    <submittedName>
        <fullName evidence="3">Uncharacterized protein</fullName>
    </submittedName>
</protein>
<name>A0AAX3UCP0_9LACO</name>
<dbReference type="AlphaFoldDB" id="A0AAX3UCP0"/>
<evidence type="ECO:0000313" key="4">
    <source>
        <dbReference type="Proteomes" id="UP000181860"/>
    </source>
</evidence>
<keyword evidence="1" id="KW-0472">Membrane</keyword>
<dbReference type="EMBL" id="CP123735">
    <property type="protein sequence ID" value="WGO85447.1"/>
    <property type="molecule type" value="Genomic_DNA"/>
</dbReference>
<keyword evidence="1" id="KW-1133">Transmembrane helix</keyword>
<proteinExistence type="predicted"/>
<feature type="transmembrane region" description="Helical" evidence="1">
    <location>
        <begin position="31"/>
        <end position="50"/>
    </location>
</feature>
<gene>
    <name evidence="3" type="ORF">QEJ78_08755</name>
    <name evidence="2" type="ORF">SAMN02983011_01438</name>
</gene>
<keyword evidence="4" id="KW-1185">Reference proteome</keyword>
<dbReference type="Proteomes" id="UP001242513">
    <property type="component" value="Chromosome"/>
</dbReference>
<evidence type="ECO:0000256" key="1">
    <source>
        <dbReference type="SAM" id="Phobius"/>
    </source>
</evidence>
<evidence type="ECO:0000313" key="2">
    <source>
        <dbReference type="EMBL" id="SDA57827.1"/>
    </source>
</evidence>
<reference evidence="3" key="2">
    <citation type="journal article" date="2022" name="Food Funct.">
        <title>Lactobacillus kefiranofaciens ZW18 from Kefir enhances the anti-tumor effect of anti-programmed cell death 1 (PD-1) immunotherapy by modulating the gut microbiota.</title>
        <authorList>
            <person name="Zhao J."/>
            <person name="Wang Y."/>
            <person name="Wang J."/>
            <person name="Lv M."/>
            <person name="Zhou C."/>
            <person name="Jia L."/>
            <person name="Geng W."/>
        </authorList>
    </citation>
    <scope>NUCLEOTIDE SEQUENCE</scope>
    <source>
        <strain evidence="3">ZW18</strain>
    </source>
</reference>
<evidence type="ECO:0000313" key="5">
    <source>
        <dbReference type="Proteomes" id="UP001242513"/>
    </source>
</evidence>
<dbReference type="EMBL" id="FMXC01000015">
    <property type="protein sequence ID" value="SDA57827.1"/>
    <property type="molecule type" value="Genomic_DNA"/>
</dbReference>
<dbReference type="Proteomes" id="UP000181860">
    <property type="component" value="Unassembled WGS sequence"/>
</dbReference>
<accession>A0AAX3UCP0</accession>
<keyword evidence="1" id="KW-0812">Transmembrane</keyword>